<dbReference type="EMBL" id="LT934120">
    <property type="protein sequence ID" value="VAI26355.1"/>
    <property type="molecule type" value="Genomic_DNA"/>
</dbReference>
<dbReference type="InterPro" id="IPR000719">
    <property type="entry name" value="Prot_kinase_dom"/>
</dbReference>
<sequence length="197" mass="22357">MNVLLTDSCTAKVSDFGASRLIPPDHTHLVTVVQGTFGYLDPEYYHTGMLNEKSDVYSFGVILVELLTRRKPIIENEHGEKQNLSSYFLWAMRERRPLQETLDTHILFEEGISEEKVLCVARLAEECLSLTRGNRPTMKDVEMRLELLTGRRVARLAGQEQVAPRPRCGGVVPVIGDHSSRQFSQEQEFVSSLQVPR</sequence>
<reference evidence="4 5" key="1">
    <citation type="submission" date="2017-09" db="EMBL/GenBank/DDBJ databases">
        <authorList>
            <consortium name="International Durum Wheat Genome Sequencing Consortium (IDWGSC)"/>
            <person name="Milanesi L."/>
        </authorList>
    </citation>
    <scope>NUCLEOTIDE SEQUENCE [LARGE SCALE GENOMIC DNA]</scope>
    <source>
        <strain evidence="5">cv. Svevo</strain>
    </source>
</reference>
<evidence type="ECO:0000256" key="2">
    <source>
        <dbReference type="ARBA" id="ARBA00022840"/>
    </source>
</evidence>
<dbReference type="PANTHER" id="PTHR27005">
    <property type="entry name" value="WALL-ASSOCIATED RECEPTOR KINASE-LIKE 21"/>
    <property type="match status" value="1"/>
</dbReference>
<dbReference type="GO" id="GO:0005886">
    <property type="term" value="C:plasma membrane"/>
    <property type="evidence" value="ECO:0007669"/>
    <property type="project" value="TreeGrafter"/>
</dbReference>
<gene>
    <name evidence="4" type="ORF">TRITD_5Bv1G002650</name>
</gene>
<name>A0A9R0WXT3_TRITD</name>
<protein>
    <recommendedName>
        <fullName evidence="3">Protein kinase domain-containing protein</fullName>
    </recommendedName>
</protein>
<evidence type="ECO:0000259" key="3">
    <source>
        <dbReference type="PROSITE" id="PS50011"/>
    </source>
</evidence>
<keyword evidence="2" id="KW-0067">ATP-binding</keyword>
<dbReference type="InterPro" id="IPR045274">
    <property type="entry name" value="WAK-like"/>
</dbReference>
<evidence type="ECO:0000313" key="4">
    <source>
        <dbReference type="EMBL" id="VAI26355.1"/>
    </source>
</evidence>
<dbReference type="PANTHER" id="PTHR27005:SF256">
    <property type="entry name" value="PROTEIN KINASE DOMAIN-CONTAINING PROTEIN"/>
    <property type="match status" value="1"/>
</dbReference>
<feature type="domain" description="Protein kinase" evidence="3">
    <location>
        <begin position="1"/>
        <end position="148"/>
    </location>
</feature>
<dbReference type="OMA" id="MEVEMIA"/>
<accession>A0A9R0WXT3</accession>
<dbReference type="Proteomes" id="UP000324705">
    <property type="component" value="Chromosome 5B"/>
</dbReference>
<evidence type="ECO:0000256" key="1">
    <source>
        <dbReference type="ARBA" id="ARBA00022741"/>
    </source>
</evidence>
<keyword evidence="5" id="KW-1185">Reference proteome</keyword>
<dbReference type="PROSITE" id="PS50011">
    <property type="entry name" value="PROTEIN_KINASE_DOM"/>
    <property type="match status" value="1"/>
</dbReference>
<organism evidence="4 5">
    <name type="scientific">Triticum turgidum subsp. durum</name>
    <name type="common">Durum wheat</name>
    <name type="synonym">Triticum durum</name>
    <dbReference type="NCBI Taxonomy" id="4567"/>
    <lineage>
        <taxon>Eukaryota</taxon>
        <taxon>Viridiplantae</taxon>
        <taxon>Streptophyta</taxon>
        <taxon>Embryophyta</taxon>
        <taxon>Tracheophyta</taxon>
        <taxon>Spermatophyta</taxon>
        <taxon>Magnoliopsida</taxon>
        <taxon>Liliopsida</taxon>
        <taxon>Poales</taxon>
        <taxon>Poaceae</taxon>
        <taxon>BOP clade</taxon>
        <taxon>Pooideae</taxon>
        <taxon>Triticodae</taxon>
        <taxon>Triticeae</taxon>
        <taxon>Triticinae</taxon>
        <taxon>Triticum</taxon>
    </lineage>
</organism>
<keyword evidence="1" id="KW-0547">Nucleotide-binding</keyword>
<dbReference type="Pfam" id="PF00069">
    <property type="entry name" value="Pkinase"/>
    <property type="match status" value="1"/>
</dbReference>
<dbReference type="SUPFAM" id="SSF56112">
    <property type="entry name" value="Protein kinase-like (PK-like)"/>
    <property type="match status" value="1"/>
</dbReference>
<dbReference type="GO" id="GO:0004674">
    <property type="term" value="F:protein serine/threonine kinase activity"/>
    <property type="evidence" value="ECO:0007669"/>
    <property type="project" value="TreeGrafter"/>
</dbReference>
<evidence type="ECO:0000313" key="5">
    <source>
        <dbReference type="Proteomes" id="UP000324705"/>
    </source>
</evidence>
<dbReference type="GO" id="GO:0007166">
    <property type="term" value="P:cell surface receptor signaling pathway"/>
    <property type="evidence" value="ECO:0007669"/>
    <property type="project" value="InterPro"/>
</dbReference>
<dbReference type="Gene3D" id="1.10.510.10">
    <property type="entry name" value="Transferase(Phosphotransferase) domain 1"/>
    <property type="match status" value="1"/>
</dbReference>
<dbReference type="InterPro" id="IPR011009">
    <property type="entry name" value="Kinase-like_dom_sf"/>
</dbReference>
<dbReference type="Gramene" id="TRITD5Bv1G002650.1">
    <property type="protein sequence ID" value="TRITD5Bv1G002650.1"/>
    <property type="gene ID" value="TRITD5Bv1G002650"/>
</dbReference>
<dbReference type="AlphaFoldDB" id="A0A9R0WXT3"/>
<dbReference type="GO" id="GO:0005524">
    <property type="term" value="F:ATP binding"/>
    <property type="evidence" value="ECO:0007669"/>
    <property type="project" value="UniProtKB-KW"/>
</dbReference>
<proteinExistence type="predicted"/>